<keyword evidence="7 9" id="KW-0378">Hydrolase</keyword>
<feature type="domain" description="Glucosamine/galactosamine-6-phosphate isomerase" evidence="8">
    <location>
        <begin position="8"/>
        <end position="228"/>
    </location>
</feature>
<dbReference type="Gene3D" id="3.40.50.1360">
    <property type="match status" value="1"/>
</dbReference>
<evidence type="ECO:0000256" key="4">
    <source>
        <dbReference type="ARBA" id="ARBA00010662"/>
    </source>
</evidence>
<dbReference type="NCBIfam" id="TIGR01198">
    <property type="entry name" value="pgl"/>
    <property type="match status" value="1"/>
</dbReference>
<evidence type="ECO:0000256" key="1">
    <source>
        <dbReference type="ARBA" id="ARBA00000832"/>
    </source>
</evidence>
<comment type="function">
    <text evidence="2 7">Hydrolysis of 6-phosphogluconolactone to 6-phosphogluconate.</text>
</comment>
<evidence type="ECO:0000313" key="9">
    <source>
        <dbReference type="EMBL" id="TKI62290.1"/>
    </source>
</evidence>
<dbReference type="UniPathway" id="UPA00115">
    <property type="reaction ID" value="UER00409"/>
</dbReference>
<dbReference type="RefSeq" id="WP_137065559.1">
    <property type="nucleotide sequence ID" value="NZ_CP040748.1"/>
</dbReference>
<comment type="pathway">
    <text evidence="3 7">Carbohydrate degradation; pentose phosphate pathway; D-ribulose 5-phosphate from D-glucose 6-phosphate (oxidative stage): step 2/3.</text>
</comment>
<accession>A0A4U2YMV5</accession>
<dbReference type="PANTHER" id="PTHR11054">
    <property type="entry name" value="6-PHOSPHOGLUCONOLACTONASE"/>
    <property type="match status" value="1"/>
</dbReference>
<proteinExistence type="inferred from homology"/>
<dbReference type="PANTHER" id="PTHR11054:SF0">
    <property type="entry name" value="6-PHOSPHOGLUCONOLACTONASE"/>
    <property type="match status" value="1"/>
</dbReference>
<dbReference type="OrthoDB" id="9810967at2"/>
<organism evidence="9 10">
    <name type="scientific">Nocardioides jishulii</name>
    <dbReference type="NCBI Taxonomy" id="2575440"/>
    <lineage>
        <taxon>Bacteria</taxon>
        <taxon>Bacillati</taxon>
        <taxon>Actinomycetota</taxon>
        <taxon>Actinomycetes</taxon>
        <taxon>Propionibacteriales</taxon>
        <taxon>Nocardioidaceae</taxon>
        <taxon>Nocardioides</taxon>
    </lineage>
</organism>
<evidence type="ECO:0000256" key="5">
    <source>
        <dbReference type="ARBA" id="ARBA00013198"/>
    </source>
</evidence>
<dbReference type="InterPro" id="IPR006148">
    <property type="entry name" value="Glc/Gal-6P_isomerase"/>
</dbReference>
<dbReference type="InterPro" id="IPR039104">
    <property type="entry name" value="6PGL"/>
</dbReference>
<keyword evidence="10" id="KW-1185">Reference proteome</keyword>
<evidence type="ECO:0000256" key="3">
    <source>
        <dbReference type="ARBA" id="ARBA00004961"/>
    </source>
</evidence>
<dbReference type="GO" id="GO:0006098">
    <property type="term" value="P:pentose-phosphate shunt"/>
    <property type="evidence" value="ECO:0007669"/>
    <property type="project" value="UniProtKB-UniPathway"/>
</dbReference>
<dbReference type="AlphaFoldDB" id="A0A4U2YMV5"/>
<sequence>MTDRVHDDVTALVEDAAAWFLARLATAQAEGRVPHVVLTGGSIAAPFHREVARTASTSGVDMSRVDWWWGDERFVPADSDERNCRSGLEDLLHPLGVPAERIHVAAASDAVATVEEAAQRYADQIRASGVPEFEVALFGIGPDGHVASLFPHHPAAAIRHALTVPVHDSPKPPPQRVSLTYEALASSRAVAFLAAGDGKADAVAAAHGEGSWEECPARGVRGRDETVWFLDAAAASGLT</sequence>
<name>A0A4U2YMV5_9ACTN</name>
<evidence type="ECO:0000313" key="10">
    <source>
        <dbReference type="Proteomes" id="UP000307808"/>
    </source>
</evidence>
<protein>
    <recommendedName>
        <fullName evidence="6 7">6-phosphogluconolactonase</fullName>
        <shortName evidence="7">6PGL</shortName>
        <ecNumber evidence="5 7">3.1.1.31</ecNumber>
    </recommendedName>
</protein>
<dbReference type="InterPro" id="IPR037171">
    <property type="entry name" value="NagB/RpiA_transferase-like"/>
</dbReference>
<dbReference type="EC" id="3.1.1.31" evidence="5 7"/>
<gene>
    <name evidence="7 9" type="primary">pgl</name>
    <name evidence="9" type="ORF">FC770_07730</name>
</gene>
<dbReference type="InterPro" id="IPR005900">
    <property type="entry name" value="6-phosphogluconolactonase_DevB"/>
</dbReference>
<dbReference type="EMBL" id="SZPY01000002">
    <property type="protein sequence ID" value="TKI62290.1"/>
    <property type="molecule type" value="Genomic_DNA"/>
</dbReference>
<dbReference type="GO" id="GO:0017057">
    <property type="term" value="F:6-phosphogluconolactonase activity"/>
    <property type="evidence" value="ECO:0007669"/>
    <property type="project" value="UniProtKB-UniRule"/>
</dbReference>
<dbReference type="Pfam" id="PF01182">
    <property type="entry name" value="Glucosamine_iso"/>
    <property type="match status" value="1"/>
</dbReference>
<evidence type="ECO:0000256" key="6">
    <source>
        <dbReference type="ARBA" id="ARBA00020337"/>
    </source>
</evidence>
<comment type="catalytic activity">
    <reaction evidence="1 7">
        <text>6-phospho-D-glucono-1,5-lactone + H2O = 6-phospho-D-gluconate + H(+)</text>
        <dbReference type="Rhea" id="RHEA:12556"/>
        <dbReference type="ChEBI" id="CHEBI:15377"/>
        <dbReference type="ChEBI" id="CHEBI:15378"/>
        <dbReference type="ChEBI" id="CHEBI:57955"/>
        <dbReference type="ChEBI" id="CHEBI:58759"/>
        <dbReference type="EC" id="3.1.1.31"/>
    </reaction>
</comment>
<reference evidence="9 10" key="1">
    <citation type="submission" date="2019-04" db="EMBL/GenBank/DDBJ databases">
        <authorList>
            <person name="Dong K."/>
        </authorList>
    </citation>
    <scope>NUCLEOTIDE SEQUENCE [LARGE SCALE GENOMIC DNA]</scope>
    <source>
        <strain evidence="10">dk3543</strain>
    </source>
</reference>
<dbReference type="SUPFAM" id="SSF100950">
    <property type="entry name" value="NagB/RpiA/CoA transferase-like"/>
    <property type="match status" value="1"/>
</dbReference>
<comment type="similarity">
    <text evidence="4 7">Belongs to the glucosamine/galactosamine-6-phosphate isomerase family. 6-phosphogluconolactonase subfamily.</text>
</comment>
<dbReference type="CDD" id="cd01400">
    <property type="entry name" value="6PGL"/>
    <property type="match status" value="1"/>
</dbReference>
<evidence type="ECO:0000256" key="7">
    <source>
        <dbReference type="RuleBase" id="RU365095"/>
    </source>
</evidence>
<evidence type="ECO:0000259" key="8">
    <source>
        <dbReference type="Pfam" id="PF01182"/>
    </source>
</evidence>
<comment type="caution">
    <text evidence="9">The sequence shown here is derived from an EMBL/GenBank/DDBJ whole genome shotgun (WGS) entry which is preliminary data.</text>
</comment>
<dbReference type="GO" id="GO:0005975">
    <property type="term" value="P:carbohydrate metabolic process"/>
    <property type="evidence" value="ECO:0007669"/>
    <property type="project" value="UniProtKB-UniRule"/>
</dbReference>
<dbReference type="Proteomes" id="UP000307808">
    <property type="component" value="Unassembled WGS sequence"/>
</dbReference>
<evidence type="ECO:0000256" key="2">
    <source>
        <dbReference type="ARBA" id="ARBA00002681"/>
    </source>
</evidence>